<accession>C0QHY6</accession>
<evidence type="ECO:0000313" key="4">
    <source>
        <dbReference type="Proteomes" id="UP000000442"/>
    </source>
</evidence>
<dbReference type="KEGG" id="dat:HRM2_26280"/>
<feature type="domain" description="Ice-binding protein C-terminal" evidence="2">
    <location>
        <begin position="164"/>
        <end position="187"/>
    </location>
</feature>
<evidence type="ECO:0000313" key="3">
    <source>
        <dbReference type="EMBL" id="ACN15722.1"/>
    </source>
</evidence>
<name>C0QHY6_DESAH</name>
<gene>
    <name evidence="3" type="ordered locus">HRM2_26280</name>
</gene>
<dbReference type="RefSeq" id="WP_015904485.1">
    <property type="nucleotide sequence ID" value="NC_012108.1"/>
</dbReference>
<dbReference type="HOGENOM" id="CLU_1425895_0_0_7"/>
<feature type="signal peptide" evidence="1">
    <location>
        <begin position="1"/>
        <end position="25"/>
    </location>
</feature>
<evidence type="ECO:0000259" key="2">
    <source>
        <dbReference type="Pfam" id="PF07589"/>
    </source>
</evidence>
<dbReference type="Pfam" id="PF07589">
    <property type="entry name" value="PEP-CTERM"/>
    <property type="match status" value="1"/>
</dbReference>
<sequence length="190" mass="20341">MKSLKILLASAFLCLFMTTSGFSLTIVGGSFDGAYVGYIDTFIDITDALKNSGEKTETDWVNDILTSETVTYYAKDEPASIFLTDDPKGTVYAVNMPTPPESEYFLVKNAQYWALFANLAEMNWGVFDIADLSLDMNINEIQVSHVTRFDSGGGGGGGGGGGDPVPEPATMMLFGLGLLGVAGVSRKRMS</sequence>
<proteinExistence type="predicted"/>
<dbReference type="OrthoDB" id="6366909at2"/>
<feature type="chain" id="PRO_5002902382" description="Ice-binding protein C-terminal domain-containing protein" evidence="1">
    <location>
        <begin position="26"/>
        <end position="190"/>
    </location>
</feature>
<keyword evidence="1" id="KW-0732">Signal</keyword>
<evidence type="ECO:0000256" key="1">
    <source>
        <dbReference type="SAM" id="SignalP"/>
    </source>
</evidence>
<reference evidence="3 4" key="1">
    <citation type="journal article" date="2009" name="Environ. Microbiol.">
        <title>Genome sequence of Desulfobacterium autotrophicum HRM2, a marine sulfate reducer oxidizing organic carbon completely to carbon dioxide.</title>
        <authorList>
            <person name="Strittmatter A.W."/>
            <person name="Liesegang H."/>
            <person name="Rabus R."/>
            <person name="Decker I."/>
            <person name="Amann J."/>
            <person name="Andres S."/>
            <person name="Henne A."/>
            <person name="Fricke W.F."/>
            <person name="Martinez-Arias R."/>
            <person name="Bartels D."/>
            <person name="Goesmann A."/>
            <person name="Krause L."/>
            <person name="Puehler A."/>
            <person name="Klenk H.P."/>
            <person name="Richter M."/>
            <person name="Schuler M."/>
            <person name="Gloeckner F.O."/>
            <person name="Meyerdierks A."/>
            <person name="Gottschalk G."/>
            <person name="Amann R."/>
        </authorList>
    </citation>
    <scope>NUCLEOTIDE SEQUENCE [LARGE SCALE GENOMIC DNA]</scope>
    <source>
        <strain evidence="4">ATCC 43914 / DSM 3382 / HRM2</strain>
    </source>
</reference>
<dbReference type="NCBIfam" id="TIGR02595">
    <property type="entry name" value="PEP_CTERM"/>
    <property type="match status" value="1"/>
</dbReference>
<protein>
    <recommendedName>
        <fullName evidence="2">Ice-binding protein C-terminal domain-containing protein</fullName>
    </recommendedName>
</protein>
<dbReference type="EMBL" id="CP001087">
    <property type="protein sequence ID" value="ACN15722.1"/>
    <property type="molecule type" value="Genomic_DNA"/>
</dbReference>
<dbReference type="Proteomes" id="UP000000442">
    <property type="component" value="Chromosome"/>
</dbReference>
<dbReference type="AlphaFoldDB" id="C0QHY6"/>
<keyword evidence="4" id="KW-1185">Reference proteome</keyword>
<dbReference type="InterPro" id="IPR013424">
    <property type="entry name" value="Ice-binding_C"/>
</dbReference>
<organism evidence="3 4">
    <name type="scientific">Desulforapulum autotrophicum (strain ATCC 43914 / DSM 3382 / VKM B-1955 / HRM2)</name>
    <name type="common">Desulfobacterium autotrophicum</name>
    <dbReference type="NCBI Taxonomy" id="177437"/>
    <lineage>
        <taxon>Bacteria</taxon>
        <taxon>Pseudomonadati</taxon>
        <taxon>Thermodesulfobacteriota</taxon>
        <taxon>Desulfobacteria</taxon>
        <taxon>Desulfobacterales</taxon>
        <taxon>Desulfobacteraceae</taxon>
        <taxon>Desulforapulum</taxon>
    </lineage>
</organism>